<keyword evidence="10" id="KW-0675">Receptor</keyword>
<keyword evidence="5 15" id="KW-1133">Transmembrane helix</keyword>
<dbReference type="InParanoid" id="T1EEK9"/>
<keyword evidence="12" id="KW-1071">Ligand-gated ion channel</keyword>
<evidence type="ECO:0000256" key="6">
    <source>
        <dbReference type="ARBA" id="ARBA00023018"/>
    </source>
</evidence>
<dbReference type="GO" id="GO:0005231">
    <property type="term" value="F:excitatory extracellular ligand-gated monoatomic ion channel activity"/>
    <property type="evidence" value="ECO:0000318"/>
    <property type="project" value="GO_Central"/>
</dbReference>
<dbReference type="AlphaFoldDB" id="T1EEK9"/>
<feature type="signal peptide" evidence="15">
    <location>
        <begin position="1"/>
        <end position="18"/>
    </location>
</feature>
<dbReference type="RefSeq" id="XP_009031418.1">
    <property type="nucleotide sequence ID" value="XM_009033170.1"/>
</dbReference>
<dbReference type="PANTHER" id="PTHR18945">
    <property type="entry name" value="NEUROTRANSMITTER GATED ION CHANNEL"/>
    <property type="match status" value="1"/>
</dbReference>
<evidence type="ECO:0000256" key="12">
    <source>
        <dbReference type="ARBA" id="ARBA00023286"/>
    </source>
</evidence>
<feature type="chain" id="PRO_5010979847" evidence="15">
    <location>
        <begin position="19"/>
        <end position="493"/>
    </location>
</feature>
<dbReference type="Pfam" id="PF02932">
    <property type="entry name" value="Neur_chan_memb"/>
    <property type="match status" value="1"/>
</dbReference>
<dbReference type="EMBL" id="AMQM01002268">
    <property type="status" value="NOT_ANNOTATED_CDS"/>
    <property type="molecule type" value="Genomic_DNA"/>
</dbReference>
<comment type="subcellular location">
    <subcellularLocation>
        <location evidence="14">Synaptic cell membrane</location>
        <topology evidence="14">Multi-pass membrane protein</topology>
    </subcellularLocation>
</comment>
<dbReference type="KEGG" id="hro:HELRODRAFT_108613"/>
<dbReference type="FunFam" id="2.70.170.10:FF:000016">
    <property type="entry name" value="Nicotinic acetylcholine receptor subunit"/>
    <property type="match status" value="1"/>
</dbReference>
<dbReference type="GO" id="GO:0022848">
    <property type="term" value="F:acetylcholine-gated monoatomic cation-selective channel activity"/>
    <property type="evidence" value="ECO:0007669"/>
    <property type="project" value="InterPro"/>
</dbReference>
<evidence type="ECO:0000256" key="7">
    <source>
        <dbReference type="ARBA" id="ARBA00023065"/>
    </source>
</evidence>
<evidence type="ECO:0000256" key="15">
    <source>
        <dbReference type="RuleBase" id="RU000687"/>
    </source>
</evidence>
<dbReference type="OrthoDB" id="5975154at2759"/>
<comment type="similarity">
    <text evidence="1">Belongs to the ligand-gated ion channel (TC 1.A.9) family. Acetylcholine receptor (TC 1.A.9.1) subfamily.</text>
</comment>
<dbReference type="FunFam" id="1.20.58.390:FF:000023">
    <property type="entry name" value="Nicotinic acetylcholine receptor subunit alpha6"/>
    <property type="match status" value="1"/>
</dbReference>
<dbReference type="Proteomes" id="UP000015101">
    <property type="component" value="Unassembled WGS sequence"/>
</dbReference>
<keyword evidence="4 15" id="KW-0812">Transmembrane</keyword>
<evidence type="ECO:0000313" key="18">
    <source>
        <dbReference type="EMBL" id="ESN90492.1"/>
    </source>
</evidence>
<dbReference type="CDD" id="cd19051">
    <property type="entry name" value="LGIC_TM_cation"/>
    <property type="match status" value="1"/>
</dbReference>
<dbReference type="GO" id="GO:0007268">
    <property type="term" value="P:chemical synaptic transmission"/>
    <property type="evidence" value="ECO:0000318"/>
    <property type="project" value="GO_Central"/>
</dbReference>
<dbReference type="GO" id="GO:0034220">
    <property type="term" value="P:monoatomic ion transmembrane transport"/>
    <property type="evidence" value="ECO:0000318"/>
    <property type="project" value="GO_Central"/>
</dbReference>
<feature type="domain" description="Neurotransmitter-gated ion-channel transmembrane" evidence="17">
    <location>
        <begin position="237"/>
        <end position="483"/>
    </location>
</feature>
<feature type="transmembrane region" description="Helical" evidence="15">
    <location>
        <begin position="466"/>
        <end position="486"/>
    </location>
</feature>
<evidence type="ECO:0000256" key="1">
    <source>
        <dbReference type="ARBA" id="ARBA00009237"/>
    </source>
</evidence>
<feature type="transmembrane region" description="Helical" evidence="15">
    <location>
        <begin position="262"/>
        <end position="280"/>
    </location>
</feature>
<dbReference type="SUPFAM" id="SSF63712">
    <property type="entry name" value="Nicotinic receptor ligand binding domain-like"/>
    <property type="match status" value="1"/>
</dbReference>
<feature type="transmembrane region" description="Helical" evidence="15">
    <location>
        <begin position="292"/>
        <end position="317"/>
    </location>
</feature>
<evidence type="ECO:0000256" key="11">
    <source>
        <dbReference type="ARBA" id="ARBA00023180"/>
    </source>
</evidence>
<dbReference type="InterPro" id="IPR006029">
    <property type="entry name" value="Neurotrans-gated_channel_TM"/>
</dbReference>
<dbReference type="PROSITE" id="PS00236">
    <property type="entry name" value="NEUROTR_ION_CHANNEL"/>
    <property type="match status" value="1"/>
</dbReference>
<dbReference type="CDD" id="cd18997">
    <property type="entry name" value="LGIC_ECD_nAChR"/>
    <property type="match status" value="1"/>
</dbReference>
<name>T1EEK9_HELRO</name>
<keyword evidence="2 15" id="KW-0813">Transport</keyword>
<dbReference type="EMBL" id="KB097753">
    <property type="protein sequence ID" value="ESN90492.1"/>
    <property type="molecule type" value="Genomic_DNA"/>
</dbReference>
<evidence type="ECO:0000256" key="9">
    <source>
        <dbReference type="ARBA" id="ARBA00023157"/>
    </source>
</evidence>
<evidence type="ECO:0000256" key="14">
    <source>
        <dbReference type="ARBA" id="ARBA00034099"/>
    </source>
</evidence>
<evidence type="ECO:0000256" key="13">
    <source>
        <dbReference type="ARBA" id="ARBA00023303"/>
    </source>
</evidence>
<dbReference type="Pfam" id="PF02931">
    <property type="entry name" value="Neur_chan_LBD"/>
    <property type="match status" value="1"/>
</dbReference>
<dbReference type="InterPro" id="IPR006201">
    <property type="entry name" value="Neur_channel"/>
</dbReference>
<sequence length="493" mass="56526">MMILIALILMLFMKESQQGREEKRLLNTLFADGAYNKLERPVADDKEPLIVNFSLTLQQIIDVDEKNQIIHTNLWLNIKWNDYNLVWNPQEYDNISSLRISANHIWRPDILMYNSADEDIDSTFPTNIVVSSNGNCLWVPPGMFASTCKIDISWFPFDDQRCKMKFGSWTYDSSGINLILQNDTGDVSNFIPSGEWDLIGMPASRNVLSYDCCPEQYIDITFVIHIRRRFLYYAFNLIIPCILISSMALLTFTLPPDAGEKISLGVTVLLSLTVFLLLVAETMPPTADAVPLIGSYFAGIMLMCSLSVVCTVLVLNFHHRSPDTHGMPNWVRIGVCQWLAKVVRMKRPNFEEKKHDRAVYYKNTSGKERHILENNKTNLKENILLTNKLYSQRKTPISARFSPTTVRKTTLLQHESIQFLATTKSEQLLLSILNELKFATNKIRNDDMRCDMCNDWKFAAMVVDRLCLWLFTVFTLGSTAIVFLSAPHVVKYD</sequence>
<proteinExistence type="inferred from homology"/>
<keyword evidence="20" id="KW-1185">Reference proteome</keyword>
<evidence type="ECO:0000259" key="17">
    <source>
        <dbReference type="Pfam" id="PF02932"/>
    </source>
</evidence>
<dbReference type="EnsemblMetazoa" id="HelroT108613">
    <property type="protein sequence ID" value="HelroP108613"/>
    <property type="gene ID" value="HelroG108613"/>
</dbReference>
<evidence type="ECO:0000256" key="5">
    <source>
        <dbReference type="ARBA" id="ARBA00022989"/>
    </source>
</evidence>
<keyword evidence="6" id="KW-0770">Synapse</keyword>
<evidence type="ECO:0000313" key="20">
    <source>
        <dbReference type="Proteomes" id="UP000015101"/>
    </source>
</evidence>
<dbReference type="InterPro" id="IPR002394">
    <property type="entry name" value="Nicotinic_acetylcholine_rcpt"/>
</dbReference>
<feature type="transmembrane region" description="Helical" evidence="15">
    <location>
        <begin position="230"/>
        <end position="250"/>
    </location>
</feature>
<evidence type="ECO:0000256" key="10">
    <source>
        <dbReference type="ARBA" id="ARBA00023170"/>
    </source>
</evidence>
<reference evidence="19" key="3">
    <citation type="submission" date="2015-06" db="UniProtKB">
        <authorList>
            <consortium name="EnsemblMetazoa"/>
        </authorList>
    </citation>
    <scope>IDENTIFICATION</scope>
</reference>
<dbReference type="NCBIfam" id="TIGR00860">
    <property type="entry name" value="LIC"/>
    <property type="match status" value="1"/>
</dbReference>
<dbReference type="GO" id="GO:0045211">
    <property type="term" value="C:postsynaptic membrane"/>
    <property type="evidence" value="ECO:0007669"/>
    <property type="project" value="InterPro"/>
</dbReference>
<organism evidence="19 20">
    <name type="scientific">Helobdella robusta</name>
    <name type="common">Californian leech</name>
    <dbReference type="NCBI Taxonomy" id="6412"/>
    <lineage>
        <taxon>Eukaryota</taxon>
        <taxon>Metazoa</taxon>
        <taxon>Spiralia</taxon>
        <taxon>Lophotrochozoa</taxon>
        <taxon>Annelida</taxon>
        <taxon>Clitellata</taxon>
        <taxon>Hirudinea</taxon>
        <taxon>Rhynchobdellida</taxon>
        <taxon>Glossiphoniidae</taxon>
        <taxon>Helobdella</taxon>
    </lineage>
</organism>
<dbReference type="InterPro" id="IPR018000">
    <property type="entry name" value="Neurotransmitter_ion_chnl_CS"/>
</dbReference>
<dbReference type="InterPro" id="IPR036719">
    <property type="entry name" value="Neuro-gated_channel_TM_sf"/>
</dbReference>
<dbReference type="GO" id="GO:1904315">
    <property type="term" value="F:transmitter-gated monoatomic ion channel activity involved in regulation of postsynaptic membrane potential"/>
    <property type="evidence" value="ECO:0000318"/>
    <property type="project" value="GO_Central"/>
</dbReference>
<dbReference type="PRINTS" id="PR00252">
    <property type="entry name" value="NRIONCHANNEL"/>
</dbReference>
<dbReference type="FunFam" id="1.20.58.390:FF:000159">
    <property type="entry name" value="Acetylcholine receptor subunit alpha-type acr-16"/>
    <property type="match status" value="1"/>
</dbReference>
<feature type="domain" description="Neurotransmitter-gated ion-channel ligand-binding" evidence="16">
    <location>
        <begin position="22"/>
        <end position="229"/>
    </location>
</feature>
<dbReference type="InterPro" id="IPR038050">
    <property type="entry name" value="Neuro_actylchol_rec"/>
</dbReference>
<dbReference type="InterPro" id="IPR006202">
    <property type="entry name" value="Neur_chan_lig-bd"/>
</dbReference>
<evidence type="ECO:0000256" key="2">
    <source>
        <dbReference type="ARBA" id="ARBA00022448"/>
    </source>
</evidence>
<dbReference type="GO" id="GO:0004888">
    <property type="term" value="F:transmembrane signaling receptor activity"/>
    <property type="evidence" value="ECO:0007669"/>
    <property type="project" value="InterPro"/>
</dbReference>
<evidence type="ECO:0000259" key="16">
    <source>
        <dbReference type="Pfam" id="PF02931"/>
    </source>
</evidence>
<dbReference type="GO" id="GO:0045202">
    <property type="term" value="C:synapse"/>
    <property type="evidence" value="ECO:0000318"/>
    <property type="project" value="GO_Central"/>
</dbReference>
<evidence type="ECO:0000256" key="8">
    <source>
        <dbReference type="ARBA" id="ARBA00023136"/>
    </source>
</evidence>
<dbReference type="Gene3D" id="1.20.58.390">
    <property type="entry name" value="Neurotransmitter-gated ion-channel transmembrane domain"/>
    <property type="match status" value="2"/>
</dbReference>
<dbReference type="GO" id="GO:0043005">
    <property type="term" value="C:neuron projection"/>
    <property type="evidence" value="ECO:0000318"/>
    <property type="project" value="GO_Central"/>
</dbReference>
<keyword evidence="7 15" id="KW-0406">Ion transport</keyword>
<dbReference type="Gene3D" id="2.70.170.10">
    <property type="entry name" value="Neurotransmitter-gated ion-channel ligand-binding domain"/>
    <property type="match status" value="1"/>
</dbReference>
<dbReference type="SUPFAM" id="SSF90112">
    <property type="entry name" value="Neurotransmitter-gated ion-channel transmembrane pore"/>
    <property type="match status" value="1"/>
</dbReference>
<gene>
    <name evidence="19" type="primary">20195011</name>
    <name evidence="18" type="ORF">HELRODRAFT_108613</name>
</gene>
<keyword evidence="3" id="KW-1003">Cell membrane</keyword>
<protein>
    <submittedName>
        <fullName evidence="18 19">Uncharacterized protein</fullName>
    </submittedName>
</protein>
<dbReference type="CTD" id="20195011"/>
<dbReference type="OMA" id="NDYNLVW"/>
<keyword evidence="11" id="KW-0325">Glycoprotein</keyword>
<keyword evidence="9" id="KW-1015">Disulfide bond</keyword>
<dbReference type="PRINTS" id="PR00254">
    <property type="entry name" value="NICOTINICR"/>
</dbReference>
<dbReference type="GeneID" id="20195011"/>
<evidence type="ECO:0000256" key="3">
    <source>
        <dbReference type="ARBA" id="ARBA00022475"/>
    </source>
</evidence>
<dbReference type="GO" id="GO:0005892">
    <property type="term" value="C:acetylcholine-gated channel complex"/>
    <property type="evidence" value="ECO:0000318"/>
    <property type="project" value="GO_Central"/>
</dbReference>
<dbReference type="InterPro" id="IPR036734">
    <property type="entry name" value="Neur_chan_lig-bd_sf"/>
</dbReference>
<dbReference type="FunCoup" id="T1EEK9">
    <property type="interactions" value="173"/>
</dbReference>
<evidence type="ECO:0000313" key="19">
    <source>
        <dbReference type="EnsemblMetazoa" id="HelroP108613"/>
    </source>
</evidence>
<evidence type="ECO:0000256" key="4">
    <source>
        <dbReference type="ARBA" id="ARBA00022692"/>
    </source>
</evidence>
<accession>T1EEK9</accession>
<keyword evidence="8 15" id="KW-0472">Membrane</keyword>
<dbReference type="HOGENOM" id="CLU_018074_0_3_1"/>
<keyword evidence="13 15" id="KW-0407">Ion channel</keyword>
<dbReference type="GO" id="GO:0005886">
    <property type="term" value="C:plasma membrane"/>
    <property type="evidence" value="ECO:0000318"/>
    <property type="project" value="GO_Central"/>
</dbReference>
<keyword evidence="15" id="KW-0732">Signal</keyword>
<dbReference type="GO" id="GO:0042391">
    <property type="term" value="P:regulation of membrane potential"/>
    <property type="evidence" value="ECO:0000318"/>
    <property type="project" value="GO_Central"/>
</dbReference>
<reference evidence="18 20" key="2">
    <citation type="journal article" date="2013" name="Nature">
        <title>Insights into bilaterian evolution from three spiralian genomes.</title>
        <authorList>
            <person name="Simakov O."/>
            <person name="Marletaz F."/>
            <person name="Cho S.J."/>
            <person name="Edsinger-Gonzales E."/>
            <person name="Havlak P."/>
            <person name="Hellsten U."/>
            <person name="Kuo D.H."/>
            <person name="Larsson T."/>
            <person name="Lv J."/>
            <person name="Arendt D."/>
            <person name="Savage R."/>
            <person name="Osoegawa K."/>
            <person name="de Jong P."/>
            <person name="Grimwood J."/>
            <person name="Chapman J.A."/>
            <person name="Shapiro H."/>
            <person name="Aerts A."/>
            <person name="Otillar R.P."/>
            <person name="Terry A.Y."/>
            <person name="Boore J.L."/>
            <person name="Grigoriev I.V."/>
            <person name="Lindberg D.R."/>
            <person name="Seaver E.C."/>
            <person name="Weisblat D.A."/>
            <person name="Putnam N.H."/>
            <person name="Rokhsar D.S."/>
        </authorList>
    </citation>
    <scope>NUCLEOTIDE SEQUENCE</scope>
</reference>
<reference evidence="20" key="1">
    <citation type="submission" date="2012-12" db="EMBL/GenBank/DDBJ databases">
        <authorList>
            <person name="Hellsten U."/>
            <person name="Grimwood J."/>
            <person name="Chapman J.A."/>
            <person name="Shapiro H."/>
            <person name="Aerts A."/>
            <person name="Otillar R.P."/>
            <person name="Terry A.Y."/>
            <person name="Boore J.L."/>
            <person name="Simakov O."/>
            <person name="Marletaz F."/>
            <person name="Cho S.-J."/>
            <person name="Edsinger-Gonzales E."/>
            <person name="Havlak P."/>
            <person name="Kuo D.-H."/>
            <person name="Larsson T."/>
            <person name="Lv J."/>
            <person name="Arendt D."/>
            <person name="Savage R."/>
            <person name="Osoegawa K."/>
            <person name="de Jong P."/>
            <person name="Lindberg D.R."/>
            <person name="Seaver E.C."/>
            <person name="Weisblat D.A."/>
            <person name="Putnam N.H."/>
            <person name="Grigoriev I.V."/>
            <person name="Rokhsar D.S."/>
        </authorList>
    </citation>
    <scope>NUCLEOTIDE SEQUENCE</scope>
</reference>
<dbReference type="eggNOG" id="KOG3646">
    <property type="taxonomic scope" value="Eukaryota"/>
</dbReference>